<sequence length="973" mass="108178">MPEIKNAKDVRQAFVDFFVGKAHTYWHSSSVIPLDDPTLLFTNAGMNQFKPIFLGTVAPNSDMSKLVRACNSQKCIRAGGKHNDLDDVGKDVYHHTFFEMLGTWSFGDYFKKEACTWAWEFLTEYIRLPKDRLYVTYFEGKTELGLEPDVECRDVWLKLGLPENRVISSSMKDNFWEMGETGPCGPCTEIHFDRIGNRDAAALVNQDDPDVLEIWNLVFIQFNREPDGSLTSLPNKHIDTGMGFERLVSVVQNKRSNYDTDIFVPIFDAIEKGTGSRPYTGKVGAEDTDKMDMAYRVVADHIRTLVIALSDGGRPDNVGRGYVLRRILRRAIRYSSEKLNAKPGFLSSLVRQVVETLGSAFPEVRKDPSSVKKIIDEEEVQFLRTLTRGRRLLERTIAQMGDGKTLPGDVAWRLYDTYGFPVDLTQLMADEHGLTVNMEAYEEAKKKAVIASQAQSVASIAKLDLDVHAIGHLKDRYVPPTDDTPKYAYKAEQNGRPAEDKYSFEPCAGTVLALRVEKGFVEEAATGECGVVLDRSSFYAEQGGQIFDEGYMVLEGSEEVEFQVKNVQVRGGYVLHTGHLDGVLKVGDKLKLFIDENRRKLVMNNHTGTHILNFALREVLSQSADQRGSLVAPDRLRFDFAFGSGMKVDEVKKTEAIVQDLISKNEEVFAQYASLGEAKRIKGLRAIFDETYPDPVRIVSVGKPVEELLEQPENGEGYRHSVEFCGGTHLIRSGHIGDFVIVTEEAIAKGIRRIVALTGPEAKTALGRSDRYKEKVERIKNSVVGDSSGAQQKVITKELNDLFEEINQAVMAVWQKDRLRNELTALKKELDNKDKERKAAKVLAVNEKMKEMVASGDGRKVFVALVDVGSNSKALDAVVKVMRGVPGGEDAAIMLFSVDDDEGKCCVLSSVTDSLVKDKGFKAIEWVLQVSGVINGKGGGKELNAQAVGSNVGKVNEAVELARKFAEMKLGTL</sequence>
<dbReference type="GO" id="GO:0002161">
    <property type="term" value="F:aminoacyl-tRNA deacylase activity"/>
    <property type="evidence" value="ECO:0007669"/>
    <property type="project" value="TreeGrafter"/>
</dbReference>
<dbReference type="Gene3D" id="3.30.930.10">
    <property type="entry name" value="Bira Bifunctional Protein, Domain 2"/>
    <property type="match status" value="1"/>
</dbReference>
<dbReference type="GO" id="GO:0006419">
    <property type="term" value="P:alanyl-tRNA aminoacylation"/>
    <property type="evidence" value="ECO:0007669"/>
    <property type="project" value="InterPro"/>
</dbReference>
<keyword evidence="8 15" id="KW-0547">Nucleotide-binding</keyword>
<dbReference type="InterPro" id="IPR018164">
    <property type="entry name" value="Ala-tRNA-synth_IIc_N"/>
</dbReference>
<dbReference type="PROSITE" id="PS50860">
    <property type="entry name" value="AA_TRNA_LIGASE_II_ALA"/>
    <property type="match status" value="1"/>
</dbReference>
<evidence type="ECO:0000256" key="14">
    <source>
        <dbReference type="ARBA" id="ARBA00048300"/>
    </source>
</evidence>
<dbReference type="FunFam" id="3.30.980.10:FF:000004">
    <property type="entry name" value="Alanine--tRNA ligase, cytoplasmic"/>
    <property type="match status" value="1"/>
</dbReference>
<dbReference type="CDD" id="cd00673">
    <property type="entry name" value="AlaRS_core"/>
    <property type="match status" value="1"/>
</dbReference>
<evidence type="ECO:0000256" key="13">
    <source>
        <dbReference type="ARBA" id="ARBA00023146"/>
    </source>
</evidence>
<dbReference type="PRINTS" id="PR00980">
    <property type="entry name" value="TRNASYNTHALA"/>
</dbReference>
<organism evidence="18 19">
    <name type="scientific">Ramazzottius varieornatus</name>
    <name type="common">Water bear</name>
    <name type="synonym">Tardigrade</name>
    <dbReference type="NCBI Taxonomy" id="947166"/>
    <lineage>
        <taxon>Eukaryota</taxon>
        <taxon>Metazoa</taxon>
        <taxon>Ecdysozoa</taxon>
        <taxon>Tardigrada</taxon>
        <taxon>Eutardigrada</taxon>
        <taxon>Parachela</taxon>
        <taxon>Hypsibioidea</taxon>
        <taxon>Ramazzottiidae</taxon>
        <taxon>Ramazzottius</taxon>
    </lineage>
</organism>
<dbReference type="InterPro" id="IPR018163">
    <property type="entry name" value="Thr/Ala-tRNA-synth_IIc_edit"/>
</dbReference>
<evidence type="ECO:0000256" key="15">
    <source>
        <dbReference type="HAMAP-Rule" id="MF_03133"/>
    </source>
</evidence>
<evidence type="ECO:0000256" key="1">
    <source>
        <dbReference type="ARBA" id="ARBA00008429"/>
    </source>
</evidence>
<evidence type="ECO:0000313" key="19">
    <source>
        <dbReference type="Proteomes" id="UP000186922"/>
    </source>
</evidence>
<evidence type="ECO:0000256" key="6">
    <source>
        <dbReference type="ARBA" id="ARBA00022598"/>
    </source>
</evidence>
<dbReference type="InterPro" id="IPR018165">
    <property type="entry name" value="Ala-tRNA-synth_IIc_core"/>
</dbReference>
<dbReference type="NCBIfam" id="TIGR00344">
    <property type="entry name" value="alaS"/>
    <property type="match status" value="1"/>
</dbReference>
<dbReference type="Proteomes" id="UP000186922">
    <property type="component" value="Unassembled WGS sequence"/>
</dbReference>
<evidence type="ECO:0000259" key="17">
    <source>
        <dbReference type="PROSITE" id="PS50860"/>
    </source>
</evidence>
<evidence type="ECO:0000256" key="12">
    <source>
        <dbReference type="ARBA" id="ARBA00022917"/>
    </source>
</evidence>
<dbReference type="Pfam" id="PF07973">
    <property type="entry name" value="tRNA_SAD"/>
    <property type="match status" value="1"/>
</dbReference>
<keyword evidence="11 15" id="KW-0694">RNA-binding</keyword>
<dbReference type="SMART" id="SM00863">
    <property type="entry name" value="tRNA_SAD"/>
    <property type="match status" value="1"/>
</dbReference>
<comment type="caution">
    <text evidence="18">The sequence shown here is derived from an EMBL/GenBank/DDBJ whole genome shotgun (WGS) entry which is preliminary data.</text>
</comment>
<dbReference type="Gene3D" id="3.10.310.40">
    <property type="match status" value="1"/>
</dbReference>
<dbReference type="InterPro" id="IPR023033">
    <property type="entry name" value="Ala_tRNA_ligase_euk/bac"/>
</dbReference>
<feature type="coiled-coil region" evidence="16">
    <location>
        <begin position="816"/>
        <end position="843"/>
    </location>
</feature>
<dbReference type="InterPro" id="IPR012947">
    <property type="entry name" value="tRNA_SAD"/>
</dbReference>
<protein>
    <recommendedName>
        <fullName evidence="3">Alanine--tRNA ligase</fullName>
        <ecNumber evidence="2">6.1.1.7</ecNumber>
    </recommendedName>
</protein>
<keyword evidence="16" id="KW-0175">Coiled coil</keyword>
<dbReference type="SUPFAM" id="SSF55681">
    <property type="entry name" value="Class II aaRS and biotin synthetases"/>
    <property type="match status" value="1"/>
</dbReference>
<evidence type="ECO:0000256" key="11">
    <source>
        <dbReference type="ARBA" id="ARBA00022884"/>
    </source>
</evidence>
<gene>
    <name evidence="18" type="primary">RvY_15107-1</name>
    <name evidence="18" type="synonym">RvY_15107.1</name>
    <name evidence="18" type="ORF">RvY_15107</name>
</gene>
<evidence type="ECO:0000256" key="7">
    <source>
        <dbReference type="ARBA" id="ARBA00022723"/>
    </source>
</evidence>
<dbReference type="FunFam" id="3.10.310.40:FF:000002">
    <property type="entry name" value="alanine--tRNA ligase, cytoplasmic"/>
    <property type="match status" value="1"/>
</dbReference>
<dbReference type="GO" id="GO:0005524">
    <property type="term" value="F:ATP binding"/>
    <property type="evidence" value="ECO:0007669"/>
    <property type="project" value="UniProtKB-UniRule"/>
</dbReference>
<dbReference type="Pfam" id="PF01411">
    <property type="entry name" value="tRNA-synt_2c"/>
    <property type="match status" value="1"/>
</dbReference>
<dbReference type="GO" id="GO:0004813">
    <property type="term" value="F:alanine-tRNA ligase activity"/>
    <property type="evidence" value="ECO:0007669"/>
    <property type="project" value="UniProtKB-UniRule"/>
</dbReference>
<dbReference type="InterPro" id="IPR009000">
    <property type="entry name" value="Transl_B-barrel_sf"/>
</dbReference>
<dbReference type="InterPro" id="IPR018162">
    <property type="entry name" value="Ala-tRNA-ligase_IIc_anticod-bd"/>
</dbReference>
<dbReference type="GO" id="GO:0008270">
    <property type="term" value="F:zinc ion binding"/>
    <property type="evidence" value="ECO:0007669"/>
    <property type="project" value="UniProtKB-UniRule"/>
</dbReference>
<dbReference type="GO" id="GO:0000049">
    <property type="term" value="F:tRNA binding"/>
    <property type="evidence" value="ECO:0007669"/>
    <property type="project" value="UniProtKB-KW"/>
</dbReference>
<comment type="subunit">
    <text evidence="15">Monomer.</text>
</comment>
<dbReference type="Gene3D" id="3.30.980.10">
    <property type="entry name" value="Threonyl-trna Synthetase, Chain A, domain 2"/>
    <property type="match status" value="1"/>
</dbReference>
<keyword evidence="13 15" id="KW-0030">Aminoacyl-tRNA synthetase</keyword>
<dbReference type="SUPFAM" id="SSF55186">
    <property type="entry name" value="ThrRS/AlaRS common domain"/>
    <property type="match status" value="1"/>
</dbReference>
<keyword evidence="6 15" id="KW-0436">Ligase</keyword>
<dbReference type="EC" id="6.1.1.7" evidence="2"/>
<keyword evidence="10 15" id="KW-0067">ATP-binding</keyword>
<comment type="function">
    <text evidence="15">Catalyzes the attachment of alanine to tRNA(Ala) in a two-step reaction: alanine is first activated by ATP to form Ala-AMP and then transferred to the acceptor end of tRNA(Ala). Also edits incorrectly charged tRNA(Ala) via its editing domain.</text>
</comment>
<dbReference type="FunFam" id="3.30.930.10:FF:000011">
    <property type="entry name" value="Alanine--tRNA ligase, cytoplasmic"/>
    <property type="match status" value="1"/>
</dbReference>
<evidence type="ECO:0000256" key="10">
    <source>
        <dbReference type="ARBA" id="ARBA00022840"/>
    </source>
</evidence>
<comment type="similarity">
    <text evidence="1">Belongs to the class-II aminoacyl-tRNA synthetase family. Alax-L subfamily.</text>
</comment>
<feature type="binding site" evidence="15">
    <location>
        <position position="610"/>
    </location>
    <ligand>
        <name>Zn(2+)</name>
        <dbReference type="ChEBI" id="CHEBI:29105"/>
    </ligand>
</feature>
<dbReference type="STRING" id="947166.A0A1D1W0P8"/>
<keyword evidence="9 15" id="KW-0862">Zinc</keyword>
<dbReference type="PANTHER" id="PTHR11777">
    <property type="entry name" value="ALANYL-TRNA SYNTHETASE"/>
    <property type="match status" value="1"/>
</dbReference>
<dbReference type="Gene3D" id="2.40.30.130">
    <property type="match status" value="1"/>
</dbReference>
<evidence type="ECO:0000256" key="3">
    <source>
        <dbReference type="ARBA" id="ARBA00017959"/>
    </source>
</evidence>
<evidence type="ECO:0000256" key="5">
    <source>
        <dbReference type="ARBA" id="ARBA00022555"/>
    </source>
</evidence>
<dbReference type="SUPFAM" id="SSF50447">
    <property type="entry name" value="Translation proteins"/>
    <property type="match status" value="1"/>
</dbReference>
<evidence type="ECO:0000256" key="16">
    <source>
        <dbReference type="SAM" id="Coils"/>
    </source>
</evidence>
<keyword evidence="12 15" id="KW-0648">Protein biosynthesis</keyword>
<evidence type="ECO:0000256" key="2">
    <source>
        <dbReference type="ARBA" id="ARBA00013168"/>
    </source>
</evidence>
<dbReference type="OrthoDB" id="2423964at2759"/>
<dbReference type="AlphaFoldDB" id="A0A1D1W0P8"/>
<keyword evidence="5 15" id="KW-0820">tRNA-binding</keyword>
<feature type="binding site" evidence="15">
    <location>
        <position position="725"/>
    </location>
    <ligand>
        <name>Zn(2+)</name>
        <dbReference type="ChEBI" id="CHEBI:29105"/>
    </ligand>
</feature>
<evidence type="ECO:0000256" key="9">
    <source>
        <dbReference type="ARBA" id="ARBA00022833"/>
    </source>
</evidence>
<feature type="domain" description="Alanyl-transfer RNA synthetases family profile" evidence="17">
    <location>
        <begin position="5"/>
        <end position="768"/>
    </location>
</feature>
<keyword evidence="4" id="KW-0963">Cytoplasm</keyword>
<dbReference type="InterPro" id="IPR045864">
    <property type="entry name" value="aa-tRNA-synth_II/BPL/LPL"/>
</dbReference>
<comment type="catalytic activity">
    <reaction evidence="14 15">
        <text>tRNA(Ala) + L-alanine + ATP = L-alanyl-tRNA(Ala) + AMP + diphosphate</text>
        <dbReference type="Rhea" id="RHEA:12540"/>
        <dbReference type="Rhea" id="RHEA-COMP:9657"/>
        <dbReference type="Rhea" id="RHEA-COMP:9923"/>
        <dbReference type="ChEBI" id="CHEBI:30616"/>
        <dbReference type="ChEBI" id="CHEBI:33019"/>
        <dbReference type="ChEBI" id="CHEBI:57972"/>
        <dbReference type="ChEBI" id="CHEBI:78442"/>
        <dbReference type="ChEBI" id="CHEBI:78497"/>
        <dbReference type="ChEBI" id="CHEBI:456215"/>
        <dbReference type="EC" id="6.1.1.7"/>
    </reaction>
</comment>
<dbReference type="EMBL" id="BDGG01000011">
    <property type="protein sequence ID" value="GAV04904.1"/>
    <property type="molecule type" value="Genomic_DNA"/>
</dbReference>
<comment type="cofactor">
    <cofactor evidence="15">
        <name>Zn(2+)</name>
        <dbReference type="ChEBI" id="CHEBI:29105"/>
    </cofactor>
    <text evidence="15">Binds 1 zinc ion per subunit.</text>
</comment>
<name>A0A1D1W0P8_RAMVA</name>
<feature type="binding site" evidence="15">
    <location>
        <position position="606"/>
    </location>
    <ligand>
        <name>Zn(2+)</name>
        <dbReference type="ChEBI" id="CHEBI:29105"/>
    </ligand>
</feature>
<dbReference type="InterPro" id="IPR003156">
    <property type="entry name" value="DHHA1_dom"/>
</dbReference>
<dbReference type="InterPro" id="IPR050058">
    <property type="entry name" value="Ala-tRNA_ligase"/>
</dbReference>
<dbReference type="PANTHER" id="PTHR11777:SF9">
    <property type="entry name" value="ALANINE--TRNA LIGASE, CYTOPLASMIC"/>
    <property type="match status" value="1"/>
</dbReference>
<dbReference type="SUPFAM" id="SSF101353">
    <property type="entry name" value="Putative anticodon-binding domain of alanyl-tRNA synthetase (AlaRS)"/>
    <property type="match status" value="1"/>
</dbReference>
<dbReference type="GO" id="GO:0005739">
    <property type="term" value="C:mitochondrion"/>
    <property type="evidence" value="ECO:0007669"/>
    <property type="project" value="TreeGrafter"/>
</dbReference>
<evidence type="ECO:0000256" key="8">
    <source>
        <dbReference type="ARBA" id="ARBA00022741"/>
    </source>
</evidence>
<comment type="domain">
    <text evidence="15">Consists of three domains; the N-terminal catalytic domain, the editing domain and the C-terminal C-Ala domain. The editing domain removes incorrectly charged amino acids, while the C-Ala domain, along with tRNA(Ala), serves as a bridge to cooperatively bring together the editing and aminoacylation centers thus stimulating deacylation of misacylated tRNAs.</text>
</comment>
<keyword evidence="19" id="KW-1185">Reference proteome</keyword>
<accession>A0A1D1W0P8</accession>
<feature type="binding site" evidence="15">
    <location>
        <position position="729"/>
    </location>
    <ligand>
        <name>Zn(2+)</name>
        <dbReference type="ChEBI" id="CHEBI:29105"/>
    </ligand>
</feature>
<dbReference type="InterPro" id="IPR002318">
    <property type="entry name" value="Ala-tRNA-lgiase_IIc"/>
</dbReference>
<evidence type="ECO:0000313" key="18">
    <source>
        <dbReference type="EMBL" id="GAV04904.1"/>
    </source>
</evidence>
<dbReference type="HAMAP" id="MF_00036_B">
    <property type="entry name" value="Ala_tRNA_synth_B"/>
    <property type="match status" value="1"/>
</dbReference>
<reference evidence="18 19" key="1">
    <citation type="journal article" date="2016" name="Nat. Commun.">
        <title>Extremotolerant tardigrade genome and improved radiotolerance of human cultured cells by tardigrade-unique protein.</title>
        <authorList>
            <person name="Hashimoto T."/>
            <person name="Horikawa D.D."/>
            <person name="Saito Y."/>
            <person name="Kuwahara H."/>
            <person name="Kozuka-Hata H."/>
            <person name="Shin-I T."/>
            <person name="Minakuchi Y."/>
            <person name="Ohishi K."/>
            <person name="Motoyama A."/>
            <person name="Aizu T."/>
            <person name="Enomoto A."/>
            <person name="Kondo K."/>
            <person name="Tanaka S."/>
            <person name="Hara Y."/>
            <person name="Koshikawa S."/>
            <person name="Sagara H."/>
            <person name="Miura T."/>
            <person name="Yokobori S."/>
            <person name="Miyagawa K."/>
            <person name="Suzuki Y."/>
            <person name="Kubo T."/>
            <person name="Oyama M."/>
            <person name="Kohara Y."/>
            <person name="Fujiyama A."/>
            <person name="Arakawa K."/>
            <person name="Katayama T."/>
            <person name="Toyoda A."/>
            <person name="Kunieda T."/>
        </authorList>
    </citation>
    <scope>NUCLEOTIDE SEQUENCE [LARGE SCALE GENOMIC DNA]</scope>
    <source>
        <strain evidence="18 19">YOKOZUNA-1</strain>
    </source>
</reference>
<dbReference type="Pfam" id="PF02272">
    <property type="entry name" value="DHHA1"/>
    <property type="match status" value="1"/>
</dbReference>
<evidence type="ECO:0000256" key="4">
    <source>
        <dbReference type="ARBA" id="ARBA00022490"/>
    </source>
</evidence>
<keyword evidence="7 15" id="KW-0479">Metal-binding</keyword>
<proteinExistence type="inferred from homology"/>